<dbReference type="EC" id="2.7.13.3" evidence="3"/>
<evidence type="ECO:0000256" key="2">
    <source>
        <dbReference type="ARBA" id="ARBA00004370"/>
    </source>
</evidence>
<sequence>MVRVDRDIKKRWLLFALINLVLILLVFGSLIAGFGVYVATAQQNAVRDGVRAYAEDLAARGVAEIKSTLGESSVALYDSPEYYFALYTVTGGNVMIETADEFIDVNRPSLGGRVGENRREEIAGHWFETYTAEVPASDGTSESTYYVKVFAPCDSLVAAMDEISLYSIPFAIAFIVVAVVFSFVWGYIAIKPIMTDYIKQKDFINDMSHEIRTPLAVIKGNLENVLASPEAKVSEQAEMLYASLDEVDYMSDISSGLLNIVRGRSAGRGKETKMSDVVSDTVDMFADMATMANKALIANIDYCDIPVDREKIKQLASVLIENAVKYTREGDRINVRLKNTKDGCVLTVSDTGIGVPKGDLDSIFDRFYRADNVKDIPGTGLGLSIAQAIVEGMGGSIKASANVPCGLEITVQLKRQ</sequence>
<feature type="transmembrane region" description="Helical" evidence="8">
    <location>
        <begin position="12"/>
        <end position="39"/>
    </location>
</feature>
<evidence type="ECO:0000313" key="10">
    <source>
        <dbReference type="EMBL" id="HIU21929.1"/>
    </source>
</evidence>
<dbReference type="EMBL" id="DVMN01000125">
    <property type="protein sequence ID" value="HIU21929.1"/>
    <property type="molecule type" value="Genomic_DNA"/>
</dbReference>
<comment type="catalytic activity">
    <reaction evidence="1">
        <text>ATP + protein L-histidine = ADP + protein N-phospho-L-histidine.</text>
        <dbReference type="EC" id="2.7.13.3"/>
    </reaction>
</comment>
<evidence type="ECO:0000256" key="8">
    <source>
        <dbReference type="SAM" id="Phobius"/>
    </source>
</evidence>
<evidence type="ECO:0000256" key="7">
    <source>
        <dbReference type="ARBA" id="ARBA00023012"/>
    </source>
</evidence>
<dbReference type="Proteomes" id="UP000824088">
    <property type="component" value="Unassembled WGS sequence"/>
</dbReference>
<feature type="transmembrane region" description="Helical" evidence="8">
    <location>
        <begin position="166"/>
        <end position="190"/>
    </location>
</feature>
<reference evidence="10" key="1">
    <citation type="submission" date="2020-10" db="EMBL/GenBank/DDBJ databases">
        <authorList>
            <person name="Gilroy R."/>
        </authorList>
    </citation>
    <scope>NUCLEOTIDE SEQUENCE</scope>
    <source>
        <strain evidence="10">1063</strain>
    </source>
</reference>
<dbReference type="InterPro" id="IPR005467">
    <property type="entry name" value="His_kinase_dom"/>
</dbReference>
<feature type="domain" description="Histidine kinase" evidence="9">
    <location>
        <begin position="206"/>
        <end position="416"/>
    </location>
</feature>
<evidence type="ECO:0000256" key="4">
    <source>
        <dbReference type="ARBA" id="ARBA00022553"/>
    </source>
</evidence>
<dbReference type="Gene3D" id="3.30.565.10">
    <property type="entry name" value="Histidine kinase-like ATPase, C-terminal domain"/>
    <property type="match status" value="1"/>
</dbReference>
<accession>A0A9D1HT87</accession>
<protein>
    <recommendedName>
        <fullName evidence="3">histidine kinase</fullName>
        <ecNumber evidence="3">2.7.13.3</ecNumber>
    </recommendedName>
</protein>
<organism evidence="10 11">
    <name type="scientific">Candidatus Limadaptatus stercorigallinarum</name>
    <dbReference type="NCBI Taxonomy" id="2840845"/>
    <lineage>
        <taxon>Bacteria</taxon>
        <taxon>Bacillati</taxon>
        <taxon>Bacillota</taxon>
        <taxon>Clostridia</taxon>
        <taxon>Eubacteriales</taxon>
        <taxon>Candidatus Limadaptatus</taxon>
    </lineage>
</organism>
<dbReference type="GO" id="GO:0004721">
    <property type="term" value="F:phosphoprotein phosphatase activity"/>
    <property type="evidence" value="ECO:0007669"/>
    <property type="project" value="TreeGrafter"/>
</dbReference>
<dbReference type="PANTHER" id="PTHR45453">
    <property type="entry name" value="PHOSPHATE REGULON SENSOR PROTEIN PHOR"/>
    <property type="match status" value="1"/>
</dbReference>
<evidence type="ECO:0000256" key="3">
    <source>
        <dbReference type="ARBA" id="ARBA00012438"/>
    </source>
</evidence>
<dbReference type="GO" id="GO:0016036">
    <property type="term" value="P:cellular response to phosphate starvation"/>
    <property type="evidence" value="ECO:0007669"/>
    <property type="project" value="TreeGrafter"/>
</dbReference>
<dbReference type="InterPro" id="IPR003661">
    <property type="entry name" value="HisK_dim/P_dom"/>
</dbReference>
<dbReference type="SUPFAM" id="SSF55874">
    <property type="entry name" value="ATPase domain of HSP90 chaperone/DNA topoisomerase II/histidine kinase"/>
    <property type="match status" value="1"/>
</dbReference>
<dbReference type="GO" id="GO:0005886">
    <property type="term" value="C:plasma membrane"/>
    <property type="evidence" value="ECO:0007669"/>
    <property type="project" value="TreeGrafter"/>
</dbReference>
<comment type="caution">
    <text evidence="10">The sequence shown here is derived from an EMBL/GenBank/DDBJ whole genome shotgun (WGS) entry which is preliminary data.</text>
</comment>
<name>A0A9D1HT87_9FIRM</name>
<evidence type="ECO:0000259" key="9">
    <source>
        <dbReference type="PROSITE" id="PS50109"/>
    </source>
</evidence>
<reference evidence="10" key="2">
    <citation type="journal article" date="2021" name="PeerJ">
        <title>Extensive microbial diversity within the chicken gut microbiome revealed by metagenomics and culture.</title>
        <authorList>
            <person name="Gilroy R."/>
            <person name="Ravi A."/>
            <person name="Getino M."/>
            <person name="Pursley I."/>
            <person name="Horton D.L."/>
            <person name="Alikhan N.F."/>
            <person name="Baker D."/>
            <person name="Gharbi K."/>
            <person name="Hall N."/>
            <person name="Watson M."/>
            <person name="Adriaenssens E.M."/>
            <person name="Foster-Nyarko E."/>
            <person name="Jarju S."/>
            <person name="Secka A."/>
            <person name="Antonio M."/>
            <person name="Oren A."/>
            <person name="Chaudhuri R.R."/>
            <person name="La Ragione R."/>
            <person name="Hildebrand F."/>
            <person name="Pallen M.J."/>
        </authorList>
    </citation>
    <scope>NUCLEOTIDE SEQUENCE</scope>
    <source>
        <strain evidence="10">1063</strain>
    </source>
</reference>
<keyword evidence="4" id="KW-0597">Phosphoprotein</keyword>
<keyword evidence="5" id="KW-0808">Transferase</keyword>
<keyword evidence="8" id="KW-0472">Membrane</keyword>
<evidence type="ECO:0000256" key="1">
    <source>
        <dbReference type="ARBA" id="ARBA00000085"/>
    </source>
</evidence>
<dbReference type="SMART" id="SM00388">
    <property type="entry name" value="HisKA"/>
    <property type="match status" value="1"/>
</dbReference>
<dbReference type="PRINTS" id="PR00344">
    <property type="entry name" value="BCTRLSENSOR"/>
</dbReference>
<comment type="subcellular location">
    <subcellularLocation>
        <location evidence="2">Membrane</location>
    </subcellularLocation>
</comment>
<dbReference type="InterPro" id="IPR036097">
    <property type="entry name" value="HisK_dim/P_sf"/>
</dbReference>
<dbReference type="InterPro" id="IPR003594">
    <property type="entry name" value="HATPase_dom"/>
</dbReference>
<keyword evidence="7" id="KW-0902">Two-component regulatory system</keyword>
<evidence type="ECO:0000313" key="11">
    <source>
        <dbReference type="Proteomes" id="UP000824088"/>
    </source>
</evidence>
<dbReference type="Pfam" id="PF00512">
    <property type="entry name" value="HisKA"/>
    <property type="match status" value="1"/>
</dbReference>
<keyword evidence="8" id="KW-0812">Transmembrane</keyword>
<dbReference type="PROSITE" id="PS50109">
    <property type="entry name" value="HIS_KIN"/>
    <property type="match status" value="1"/>
</dbReference>
<keyword evidence="6 10" id="KW-0418">Kinase</keyword>
<dbReference type="InterPro" id="IPR050351">
    <property type="entry name" value="BphY/WalK/GraS-like"/>
</dbReference>
<dbReference type="InterPro" id="IPR004358">
    <property type="entry name" value="Sig_transdc_His_kin-like_C"/>
</dbReference>
<evidence type="ECO:0000256" key="6">
    <source>
        <dbReference type="ARBA" id="ARBA00022777"/>
    </source>
</evidence>
<evidence type="ECO:0000256" key="5">
    <source>
        <dbReference type="ARBA" id="ARBA00022679"/>
    </source>
</evidence>
<dbReference type="FunFam" id="3.30.565.10:FF:000006">
    <property type="entry name" value="Sensor histidine kinase WalK"/>
    <property type="match status" value="1"/>
</dbReference>
<dbReference type="GO" id="GO:0000155">
    <property type="term" value="F:phosphorelay sensor kinase activity"/>
    <property type="evidence" value="ECO:0007669"/>
    <property type="project" value="InterPro"/>
</dbReference>
<dbReference type="AlphaFoldDB" id="A0A9D1HT87"/>
<gene>
    <name evidence="10" type="ORF">IAD51_06875</name>
</gene>
<dbReference type="PANTHER" id="PTHR45453:SF1">
    <property type="entry name" value="PHOSPHATE REGULON SENSOR PROTEIN PHOR"/>
    <property type="match status" value="1"/>
</dbReference>
<dbReference type="Pfam" id="PF02518">
    <property type="entry name" value="HATPase_c"/>
    <property type="match status" value="1"/>
</dbReference>
<dbReference type="InterPro" id="IPR036890">
    <property type="entry name" value="HATPase_C_sf"/>
</dbReference>
<dbReference type="Gene3D" id="1.10.287.130">
    <property type="match status" value="1"/>
</dbReference>
<dbReference type="CDD" id="cd00082">
    <property type="entry name" value="HisKA"/>
    <property type="match status" value="1"/>
</dbReference>
<dbReference type="SUPFAM" id="SSF47384">
    <property type="entry name" value="Homodimeric domain of signal transducing histidine kinase"/>
    <property type="match status" value="1"/>
</dbReference>
<dbReference type="SMART" id="SM00387">
    <property type="entry name" value="HATPase_c"/>
    <property type="match status" value="1"/>
</dbReference>
<proteinExistence type="predicted"/>
<keyword evidence="8" id="KW-1133">Transmembrane helix</keyword>
<dbReference type="CDD" id="cd00075">
    <property type="entry name" value="HATPase"/>
    <property type="match status" value="1"/>
</dbReference>